<dbReference type="AlphaFoldDB" id="A0AAW6SRW5"/>
<accession>A0AAW6SRW5</accession>
<dbReference type="Proteomes" id="UP001159179">
    <property type="component" value="Unassembled WGS sequence"/>
</dbReference>
<protein>
    <submittedName>
        <fullName evidence="2">DinB family protein</fullName>
    </submittedName>
</protein>
<comment type="caution">
    <text evidence="2">The sequence shown here is derived from an EMBL/GenBank/DDBJ whole genome shotgun (WGS) entry which is preliminary data.</text>
</comment>
<proteinExistence type="predicted"/>
<gene>
    <name evidence="2" type="ORF">P5X88_01360</name>
</gene>
<sequence>MTMSNVLLSSAVSIRRSLIQQVQSIPEELFDVIPEPFNNSIRWNIGHIILTHNYFLSLGQPNKSSLPENYIQLFKPGSKPSDWIEVPPTKDELVKELSNQLSNLSGIASSTFDKHLDTPVEIGPLKLSTFDEVFNFATIHEATHLTTISCLLKVLQYQKSK</sequence>
<name>A0AAW6SRW5_9BACI</name>
<organism evidence="2 3">
    <name type="scientific">Heyndrickxia oleronia</name>
    <dbReference type="NCBI Taxonomy" id="38875"/>
    <lineage>
        <taxon>Bacteria</taxon>
        <taxon>Bacillati</taxon>
        <taxon>Bacillota</taxon>
        <taxon>Bacilli</taxon>
        <taxon>Bacillales</taxon>
        <taxon>Bacillaceae</taxon>
        <taxon>Heyndrickxia</taxon>
    </lineage>
</organism>
<dbReference type="RefSeq" id="WP_280615465.1">
    <property type="nucleotide sequence ID" value="NZ_JAROYP010000001.1"/>
</dbReference>
<dbReference type="InterPro" id="IPR034660">
    <property type="entry name" value="DinB/YfiT-like"/>
</dbReference>
<evidence type="ECO:0000313" key="2">
    <source>
        <dbReference type="EMBL" id="MDH5159562.1"/>
    </source>
</evidence>
<dbReference type="EMBL" id="JAROYP010000001">
    <property type="protein sequence ID" value="MDH5159562.1"/>
    <property type="molecule type" value="Genomic_DNA"/>
</dbReference>
<dbReference type="Gene3D" id="1.20.120.450">
    <property type="entry name" value="dinb family like domain"/>
    <property type="match status" value="1"/>
</dbReference>
<reference evidence="2" key="1">
    <citation type="submission" date="2023-03" db="EMBL/GenBank/DDBJ databases">
        <title>Bacterial isolates from washroom surfaces on a university campus.</title>
        <authorList>
            <person name="Holman D.B."/>
            <person name="Gzyl K.E."/>
            <person name="Taheri A.E."/>
        </authorList>
    </citation>
    <scope>NUCLEOTIDE SEQUENCE</scope>
    <source>
        <strain evidence="2">RD03</strain>
    </source>
</reference>
<evidence type="ECO:0000313" key="3">
    <source>
        <dbReference type="Proteomes" id="UP001159179"/>
    </source>
</evidence>
<feature type="domain" description="DinB-like" evidence="1">
    <location>
        <begin position="15"/>
        <end position="148"/>
    </location>
</feature>
<evidence type="ECO:0000259" key="1">
    <source>
        <dbReference type="Pfam" id="PF12867"/>
    </source>
</evidence>
<dbReference type="Pfam" id="PF12867">
    <property type="entry name" value="DinB_2"/>
    <property type="match status" value="1"/>
</dbReference>
<dbReference type="InterPro" id="IPR024775">
    <property type="entry name" value="DinB-like"/>
</dbReference>
<dbReference type="SUPFAM" id="SSF109854">
    <property type="entry name" value="DinB/YfiT-like putative metalloenzymes"/>
    <property type="match status" value="1"/>
</dbReference>